<dbReference type="InterPro" id="IPR018631">
    <property type="entry name" value="AAA-ATPase-like_dom"/>
</dbReference>
<dbReference type="EMBL" id="QRIN01000021">
    <property type="protein sequence ID" value="RHG66345.1"/>
    <property type="molecule type" value="Genomic_DNA"/>
</dbReference>
<protein>
    <recommendedName>
        <fullName evidence="1">AAA-ATPase-like domain-containing protein</fullName>
    </recommendedName>
</protein>
<evidence type="ECO:0000313" key="2">
    <source>
        <dbReference type="EMBL" id="RHG66345.1"/>
    </source>
</evidence>
<organism evidence="2 3">
    <name type="scientific">Segatella copri</name>
    <dbReference type="NCBI Taxonomy" id="165179"/>
    <lineage>
        <taxon>Bacteria</taxon>
        <taxon>Pseudomonadati</taxon>
        <taxon>Bacteroidota</taxon>
        <taxon>Bacteroidia</taxon>
        <taxon>Bacteroidales</taxon>
        <taxon>Prevotellaceae</taxon>
        <taxon>Segatella</taxon>
    </lineage>
</organism>
<proteinExistence type="predicted"/>
<gene>
    <name evidence="2" type="ORF">DW250_06535</name>
</gene>
<dbReference type="Pfam" id="PF09820">
    <property type="entry name" value="AAA-ATPase_like"/>
    <property type="match status" value="1"/>
</dbReference>
<feature type="domain" description="AAA-ATPase-like" evidence="1">
    <location>
        <begin position="29"/>
        <end position="225"/>
    </location>
</feature>
<accession>A0A3R6ECH3</accession>
<dbReference type="Pfam" id="PF08011">
    <property type="entry name" value="PDDEXK_9"/>
    <property type="match status" value="1"/>
</dbReference>
<comment type="caution">
    <text evidence="2">The sequence shown here is derived from an EMBL/GenBank/DDBJ whole genome shotgun (WGS) entry which is preliminary data.</text>
</comment>
<dbReference type="InterPro" id="IPR012547">
    <property type="entry name" value="PDDEXK_9"/>
</dbReference>
<evidence type="ECO:0000313" key="3">
    <source>
        <dbReference type="Proteomes" id="UP000286501"/>
    </source>
</evidence>
<dbReference type="PANTHER" id="PTHR34825">
    <property type="entry name" value="CONSERVED PROTEIN, WITH A WEAK D-GALACTARATE DEHYDRATASE/ALTRONATE HYDROLASE DOMAIN"/>
    <property type="match status" value="1"/>
</dbReference>
<dbReference type="PANTHER" id="PTHR34825:SF1">
    <property type="entry name" value="AAA-ATPASE-LIKE DOMAIN-CONTAINING PROTEIN"/>
    <property type="match status" value="1"/>
</dbReference>
<dbReference type="AlphaFoldDB" id="A0A3R6ECH3"/>
<reference evidence="2 3" key="1">
    <citation type="submission" date="2018-08" db="EMBL/GenBank/DDBJ databases">
        <title>A genome reference for cultivated species of the human gut microbiota.</title>
        <authorList>
            <person name="Zou Y."/>
            <person name="Xue W."/>
            <person name="Luo G."/>
        </authorList>
    </citation>
    <scope>NUCLEOTIDE SEQUENCE [LARGE SCALE GENOMIC DNA]</scope>
    <source>
        <strain evidence="2 3">AM22-1</strain>
    </source>
</reference>
<sequence>MIQKLAVSLRLKIGIGEIVMANNACRKLPVGIQSFNVIREEGYLYVDKTDMVWKLANQGLKYNFFIRPRRFGKSVLVDTLQAYFEGRKELFEGLKIMELEKEWKQYPVIRFDMSRGGATANEVKAYLDRTFDVYEQLYGIHIKPTDSLGNRFDLIIKTAYEQTGLKVAILIDEYDSPLQHSWKTPEHEGCTEVYRSVFSILKADDAYQRFVFITGITKFTQISLFSVLNNLTNISFLPEYAAICGITEEEIGENFKPELERMAEVNEWTLQQTHDNLKDYYDGYHFSRRNMVDIYNPFSLLNALDAQDLSCFWVSSGATSMLPKFVDNMELRLRNFENCPILRKTLESSDVINGGAELFLYQTGYLTIKSSDEFGYFLGFPNQEVKQALYEVVLPSLTMKSESDIISLQGSLFRQLGTGQIADAMKTLKALVADVPYSNKKLASMDMEERYRLIISTILNAIGLKVEVEHMLATGRIDIIAQTSRYIYVIELKLKNNGGKKAAIQQILDNKYLEPFQADKRKVIGLGIELDEEGKGLLDWGITEE</sequence>
<name>A0A3R6ECH3_9BACT</name>
<evidence type="ECO:0000259" key="1">
    <source>
        <dbReference type="Pfam" id="PF09820"/>
    </source>
</evidence>
<dbReference type="Proteomes" id="UP000286501">
    <property type="component" value="Unassembled WGS sequence"/>
</dbReference>